<name>A0A5B7EMZ3_PORTR</name>
<sequence length="98" mass="10676">MLRDLLYITTATVPATCSLRPPWWWRRRRQGSAGRGKERHVLSLYLSPYAPTLPLHQHLPAPARIPTAPLPGASSHSVPEPPQSLGGSSALITVYAAC</sequence>
<comment type="caution">
    <text evidence="2">The sequence shown here is derived from an EMBL/GenBank/DDBJ whole genome shotgun (WGS) entry which is preliminary data.</text>
</comment>
<feature type="region of interest" description="Disordered" evidence="1">
    <location>
        <begin position="64"/>
        <end position="85"/>
    </location>
</feature>
<evidence type="ECO:0000256" key="1">
    <source>
        <dbReference type="SAM" id="MobiDB-lite"/>
    </source>
</evidence>
<organism evidence="2 3">
    <name type="scientific">Portunus trituberculatus</name>
    <name type="common">Swimming crab</name>
    <name type="synonym">Neptunus trituberculatus</name>
    <dbReference type="NCBI Taxonomy" id="210409"/>
    <lineage>
        <taxon>Eukaryota</taxon>
        <taxon>Metazoa</taxon>
        <taxon>Ecdysozoa</taxon>
        <taxon>Arthropoda</taxon>
        <taxon>Crustacea</taxon>
        <taxon>Multicrustacea</taxon>
        <taxon>Malacostraca</taxon>
        <taxon>Eumalacostraca</taxon>
        <taxon>Eucarida</taxon>
        <taxon>Decapoda</taxon>
        <taxon>Pleocyemata</taxon>
        <taxon>Brachyura</taxon>
        <taxon>Eubrachyura</taxon>
        <taxon>Portunoidea</taxon>
        <taxon>Portunidae</taxon>
        <taxon>Portuninae</taxon>
        <taxon>Portunus</taxon>
    </lineage>
</organism>
<reference evidence="2 3" key="1">
    <citation type="submission" date="2019-05" db="EMBL/GenBank/DDBJ databases">
        <title>Another draft genome of Portunus trituberculatus and its Hox gene families provides insights of decapod evolution.</title>
        <authorList>
            <person name="Jeong J.-H."/>
            <person name="Song I."/>
            <person name="Kim S."/>
            <person name="Choi T."/>
            <person name="Kim D."/>
            <person name="Ryu S."/>
            <person name="Kim W."/>
        </authorList>
    </citation>
    <scope>NUCLEOTIDE SEQUENCE [LARGE SCALE GENOMIC DNA]</scope>
    <source>
        <tissue evidence="2">Muscle</tissue>
    </source>
</reference>
<gene>
    <name evidence="2" type="ORF">E2C01_027931</name>
</gene>
<proteinExistence type="predicted"/>
<accession>A0A5B7EMZ3</accession>
<dbReference type="Proteomes" id="UP000324222">
    <property type="component" value="Unassembled WGS sequence"/>
</dbReference>
<evidence type="ECO:0000313" key="3">
    <source>
        <dbReference type="Proteomes" id="UP000324222"/>
    </source>
</evidence>
<keyword evidence="3" id="KW-1185">Reference proteome</keyword>
<evidence type="ECO:0000313" key="2">
    <source>
        <dbReference type="EMBL" id="MPC34539.1"/>
    </source>
</evidence>
<dbReference type="AlphaFoldDB" id="A0A5B7EMZ3"/>
<dbReference type="EMBL" id="VSRR010003076">
    <property type="protein sequence ID" value="MPC34539.1"/>
    <property type="molecule type" value="Genomic_DNA"/>
</dbReference>
<protein>
    <submittedName>
        <fullName evidence="2">Uncharacterized protein</fullName>
    </submittedName>
</protein>